<dbReference type="Proteomes" id="UP000242146">
    <property type="component" value="Unassembled WGS sequence"/>
</dbReference>
<evidence type="ECO:0000256" key="1">
    <source>
        <dbReference type="SAM" id="MobiDB-lite"/>
    </source>
</evidence>
<protein>
    <submittedName>
        <fullName evidence="2">Uncharacterized protein</fullName>
    </submittedName>
</protein>
<name>A0A1X2GMT7_9FUNG</name>
<proteinExistence type="predicted"/>
<feature type="compositionally biased region" description="Polar residues" evidence="1">
    <location>
        <begin position="149"/>
        <end position="163"/>
    </location>
</feature>
<accession>A0A1X2GMT7</accession>
<keyword evidence="3" id="KW-1185">Reference proteome</keyword>
<gene>
    <name evidence="2" type="ORF">DM01DRAFT_1405951</name>
</gene>
<evidence type="ECO:0000313" key="2">
    <source>
        <dbReference type="EMBL" id="ORX57372.1"/>
    </source>
</evidence>
<feature type="region of interest" description="Disordered" evidence="1">
    <location>
        <begin position="149"/>
        <end position="175"/>
    </location>
</feature>
<evidence type="ECO:0000313" key="3">
    <source>
        <dbReference type="Proteomes" id="UP000242146"/>
    </source>
</evidence>
<feature type="non-terminal residue" evidence="2">
    <location>
        <position position="1"/>
    </location>
</feature>
<feature type="non-terminal residue" evidence="2">
    <location>
        <position position="175"/>
    </location>
</feature>
<dbReference type="AlphaFoldDB" id="A0A1X2GMT7"/>
<reference evidence="2 3" key="1">
    <citation type="submission" date="2016-07" db="EMBL/GenBank/DDBJ databases">
        <title>Pervasive Adenine N6-methylation of Active Genes in Fungi.</title>
        <authorList>
            <consortium name="DOE Joint Genome Institute"/>
            <person name="Mondo S.J."/>
            <person name="Dannebaum R.O."/>
            <person name="Kuo R.C."/>
            <person name="Labutti K."/>
            <person name="Haridas S."/>
            <person name="Kuo A."/>
            <person name="Salamov A."/>
            <person name="Ahrendt S.R."/>
            <person name="Lipzen A."/>
            <person name="Sullivan W."/>
            <person name="Andreopoulos W.B."/>
            <person name="Clum A."/>
            <person name="Lindquist E."/>
            <person name="Daum C."/>
            <person name="Ramamoorthy G.K."/>
            <person name="Gryganskyi A."/>
            <person name="Culley D."/>
            <person name="Magnuson J.K."/>
            <person name="James T.Y."/>
            <person name="O'Malley M.A."/>
            <person name="Stajich J.E."/>
            <person name="Spatafora J.W."/>
            <person name="Visel A."/>
            <person name="Grigoriev I.V."/>
        </authorList>
    </citation>
    <scope>NUCLEOTIDE SEQUENCE [LARGE SCALE GENOMIC DNA]</scope>
    <source>
        <strain evidence="2 3">NRRL 3301</strain>
    </source>
</reference>
<comment type="caution">
    <text evidence="2">The sequence shown here is derived from an EMBL/GenBank/DDBJ whole genome shotgun (WGS) entry which is preliminary data.</text>
</comment>
<dbReference type="EMBL" id="MCGT01000008">
    <property type="protein sequence ID" value="ORX57372.1"/>
    <property type="molecule type" value="Genomic_DNA"/>
</dbReference>
<organism evidence="2 3">
    <name type="scientific">Hesseltinella vesiculosa</name>
    <dbReference type="NCBI Taxonomy" id="101127"/>
    <lineage>
        <taxon>Eukaryota</taxon>
        <taxon>Fungi</taxon>
        <taxon>Fungi incertae sedis</taxon>
        <taxon>Mucoromycota</taxon>
        <taxon>Mucoromycotina</taxon>
        <taxon>Mucoromycetes</taxon>
        <taxon>Mucorales</taxon>
        <taxon>Cunninghamellaceae</taxon>
        <taxon>Hesseltinella</taxon>
    </lineage>
</organism>
<sequence length="175" mass="19436">RLVRRLIFQTIANKRSSSLNRKNISSSDWPEAKDIIAIHGDSSDEGDIYNFELQAKRKKRKCLSLKKTGAKEPDEKEAFSFTDPGENDWKVAILKDAPKLLAKEKAGVLKTPDITSYQQSVRGECGLVQDEERSSKGLPFFRTNSKVLQSSGGPACLPSSQKESLPPLKRSCIPS</sequence>